<dbReference type="EMBL" id="PXNS01000010">
    <property type="protein sequence ID" value="PTL92523.1"/>
    <property type="molecule type" value="Genomic_DNA"/>
</dbReference>
<protein>
    <submittedName>
        <fullName evidence="1">Uncharacterized protein</fullName>
    </submittedName>
</protein>
<proteinExistence type="predicted"/>
<reference evidence="1 2" key="1">
    <citation type="submission" date="2018-03" db="EMBL/GenBank/DDBJ databases">
        <authorList>
            <person name="Zhou J."/>
            <person name="Li X."/>
            <person name="Xue M."/>
            <person name="Yin J."/>
        </authorList>
    </citation>
    <scope>NUCLEOTIDE SEQUENCE [LARGE SCALE GENOMIC DNA]</scope>
    <source>
        <strain evidence="1 2">SYSU ZJ2214</strain>
    </source>
</reference>
<evidence type="ECO:0000313" key="2">
    <source>
        <dbReference type="Proteomes" id="UP000241895"/>
    </source>
</evidence>
<evidence type="ECO:0000313" key="1">
    <source>
        <dbReference type="EMBL" id="PTL92523.1"/>
    </source>
</evidence>
<organism evidence="1 2">
    <name type="scientific">Halomonas litopenaei</name>
    <dbReference type="NCBI Taxonomy" id="2109328"/>
    <lineage>
        <taxon>Bacteria</taxon>
        <taxon>Pseudomonadati</taxon>
        <taxon>Pseudomonadota</taxon>
        <taxon>Gammaproteobacteria</taxon>
        <taxon>Oceanospirillales</taxon>
        <taxon>Halomonadaceae</taxon>
        <taxon>Halomonas</taxon>
    </lineage>
</organism>
<sequence>MPELGNTALKIGSTCSFTPVNCAVSPIFALSNLRSPTFRTEPRVHRTAPALAEQSDNACSASAG</sequence>
<accession>A0ABX5ITX1</accession>
<dbReference type="Proteomes" id="UP000241895">
    <property type="component" value="Unassembled WGS sequence"/>
</dbReference>
<name>A0ABX5ITX1_9GAMM</name>
<gene>
    <name evidence="1" type="ORF">C6W88_16115</name>
</gene>
<comment type="caution">
    <text evidence="1">The sequence shown here is derived from an EMBL/GenBank/DDBJ whole genome shotgun (WGS) entry which is preliminary data.</text>
</comment>
<keyword evidence="2" id="KW-1185">Reference proteome</keyword>